<evidence type="ECO:0000313" key="3">
    <source>
        <dbReference type="Proteomes" id="UP001153269"/>
    </source>
</evidence>
<dbReference type="EMBL" id="CADEAL010001712">
    <property type="protein sequence ID" value="CAB1434916.1"/>
    <property type="molecule type" value="Genomic_DNA"/>
</dbReference>
<accession>A0A9N7URH6</accession>
<comment type="caution">
    <text evidence="2">The sequence shown here is derived from an EMBL/GenBank/DDBJ whole genome shotgun (WGS) entry which is preliminary data.</text>
</comment>
<feature type="compositionally biased region" description="Acidic residues" evidence="1">
    <location>
        <begin position="102"/>
        <end position="111"/>
    </location>
</feature>
<organism evidence="2 3">
    <name type="scientific">Pleuronectes platessa</name>
    <name type="common">European plaice</name>
    <dbReference type="NCBI Taxonomy" id="8262"/>
    <lineage>
        <taxon>Eukaryota</taxon>
        <taxon>Metazoa</taxon>
        <taxon>Chordata</taxon>
        <taxon>Craniata</taxon>
        <taxon>Vertebrata</taxon>
        <taxon>Euteleostomi</taxon>
        <taxon>Actinopterygii</taxon>
        <taxon>Neopterygii</taxon>
        <taxon>Teleostei</taxon>
        <taxon>Neoteleostei</taxon>
        <taxon>Acanthomorphata</taxon>
        <taxon>Carangaria</taxon>
        <taxon>Pleuronectiformes</taxon>
        <taxon>Pleuronectoidei</taxon>
        <taxon>Pleuronectidae</taxon>
        <taxon>Pleuronectes</taxon>
    </lineage>
</organism>
<evidence type="ECO:0000256" key="1">
    <source>
        <dbReference type="SAM" id="MobiDB-lite"/>
    </source>
</evidence>
<evidence type="ECO:0000313" key="2">
    <source>
        <dbReference type="EMBL" id="CAB1434916.1"/>
    </source>
</evidence>
<feature type="compositionally biased region" description="Acidic residues" evidence="1">
    <location>
        <begin position="17"/>
        <end position="37"/>
    </location>
</feature>
<feature type="region of interest" description="Disordered" evidence="1">
    <location>
        <begin position="1"/>
        <end position="127"/>
    </location>
</feature>
<dbReference type="AlphaFoldDB" id="A0A9N7URH6"/>
<keyword evidence="3" id="KW-1185">Reference proteome</keyword>
<name>A0A9N7URH6_PLEPL</name>
<gene>
    <name evidence="2" type="ORF">PLEPLA_LOCUS23018</name>
</gene>
<dbReference type="Proteomes" id="UP001153269">
    <property type="component" value="Unassembled WGS sequence"/>
</dbReference>
<proteinExistence type="predicted"/>
<sequence>MIPLVSPVTKKATANNDSDDDGYDDDEDNNDDDDGDDGAPSSVHGAGRWSRPGRRQAASAPSHHLTRQQMLWADKGPAAPFPLHLRLPPHKEEEGAAAVAVQEEEEEEEEVGMERGNEAEERKSNTS</sequence>
<protein>
    <submittedName>
        <fullName evidence="2">Uncharacterized protein</fullName>
    </submittedName>
</protein>
<feature type="compositionally biased region" description="Basic and acidic residues" evidence="1">
    <location>
        <begin position="112"/>
        <end position="127"/>
    </location>
</feature>
<reference evidence="2" key="1">
    <citation type="submission" date="2020-03" db="EMBL/GenBank/DDBJ databases">
        <authorList>
            <person name="Weist P."/>
        </authorList>
    </citation>
    <scope>NUCLEOTIDE SEQUENCE</scope>
</reference>